<dbReference type="GO" id="GO:0005778">
    <property type="term" value="C:peroxisomal membrane"/>
    <property type="evidence" value="ECO:0007669"/>
    <property type="project" value="UniProtKB-SubCell"/>
</dbReference>
<comment type="pathway">
    <text evidence="3">Protein modification; protein ubiquitination.</text>
</comment>
<dbReference type="Proteomes" id="UP000828236">
    <property type="component" value="Unassembled WGS sequence"/>
</dbReference>
<accession>A0A9D4P9D6</accession>
<keyword evidence="7" id="KW-0962">Peroxisome biogenesis</keyword>
<keyword evidence="11 18" id="KW-0863">Zinc-finger</keyword>
<dbReference type="AlphaFoldDB" id="A0A9D4P9D6"/>
<keyword evidence="14" id="KW-0653">Protein transport</keyword>
<evidence type="ECO:0000256" key="11">
    <source>
        <dbReference type="ARBA" id="ARBA00022771"/>
    </source>
</evidence>
<feature type="domain" description="RING-type" evidence="19">
    <location>
        <begin position="245"/>
        <end position="297"/>
    </location>
</feature>
<dbReference type="SUPFAM" id="SSF57850">
    <property type="entry name" value="RING/U-box"/>
    <property type="match status" value="1"/>
</dbReference>
<dbReference type="InterPro" id="IPR001841">
    <property type="entry name" value="Znf_RING"/>
</dbReference>
<evidence type="ECO:0000256" key="12">
    <source>
        <dbReference type="ARBA" id="ARBA00022786"/>
    </source>
</evidence>
<evidence type="ECO:0000256" key="2">
    <source>
        <dbReference type="ARBA" id="ARBA00004585"/>
    </source>
</evidence>
<evidence type="ECO:0000256" key="16">
    <source>
        <dbReference type="ARBA" id="ARBA00023136"/>
    </source>
</evidence>
<dbReference type="EMBL" id="SDOV01000001">
    <property type="protein sequence ID" value="KAH7646306.1"/>
    <property type="molecule type" value="Genomic_DNA"/>
</dbReference>
<dbReference type="GO" id="GO:0008270">
    <property type="term" value="F:zinc ion binding"/>
    <property type="evidence" value="ECO:0007669"/>
    <property type="project" value="UniProtKB-KW"/>
</dbReference>
<comment type="catalytic activity">
    <reaction evidence="1">
        <text>S-ubiquitinyl-[E2 ubiquitin-conjugating enzyme]-L-cysteine + [acceptor protein]-L-lysine = [E2 ubiquitin-conjugating enzyme]-L-cysteine + N(6)-ubiquitinyl-[acceptor protein]-L-lysine.</text>
        <dbReference type="EC" id="2.3.2.27"/>
    </reaction>
</comment>
<evidence type="ECO:0000256" key="10">
    <source>
        <dbReference type="ARBA" id="ARBA00022723"/>
    </source>
</evidence>
<dbReference type="PANTHER" id="PTHR23350:SF0">
    <property type="entry name" value="PEROXISOME BIOGENESIS FACTOR 10"/>
    <property type="match status" value="1"/>
</dbReference>
<dbReference type="Pfam" id="PF13445">
    <property type="entry name" value="zf-RING_UBOX"/>
    <property type="match status" value="1"/>
</dbReference>
<dbReference type="OrthoDB" id="6270329at2759"/>
<dbReference type="Pfam" id="PF04757">
    <property type="entry name" value="Pex2_Pex12"/>
    <property type="match status" value="1"/>
</dbReference>
<organism evidence="20">
    <name type="scientific">Dermatophagoides farinae</name>
    <name type="common">American house dust mite</name>
    <dbReference type="NCBI Taxonomy" id="6954"/>
    <lineage>
        <taxon>Eukaryota</taxon>
        <taxon>Metazoa</taxon>
        <taxon>Ecdysozoa</taxon>
        <taxon>Arthropoda</taxon>
        <taxon>Chelicerata</taxon>
        <taxon>Arachnida</taxon>
        <taxon>Acari</taxon>
        <taxon>Acariformes</taxon>
        <taxon>Sarcoptiformes</taxon>
        <taxon>Astigmata</taxon>
        <taxon>Psoroptidia</taxon>
        <taxon>Analgoidea</taxon>
        <taxon>Pyroglyphidae</taxon>
        <taxon>Dermatophagoidinae</taxon>
        <taxon>Dermatophagoides</taxon>
    </lineage>
</organism>
<dbReference type="GO" id="GO:0061630">
    <property type="term" value="F:ubiquitin protein ligase activity"/>
    <property type="evidence" value="ECO:0007669"/>
    <property type="project" value="UniProtKB-EC"/>
</dbReference>
<dbReference type="PANTHER" id="PTHR23350">
    <property type="entry name" value="PEROXISOME ASSEMBLY PROTEIN 10"/>
    <property type="match status" value="1"/>
</dbReference>
<dbReference type="GO" id="GO:0016558">
    <property type="term" value="P:protein import into peroxisome matrix"/>
    <property type="evidence" value="ECO:0007669"/>
    <property type="project" value="InterPro"/>
</dbReference>
<evidence type="ECO:0000256" key="15">
    <source>
        <dbReference type="ARBA" id="ARBA00022989"/>
    </source>
</evidence>
<dbReference type="InterPro" id="IPR025654">
    <property type="entry name" value="PEX2/10"/>
</dbReference>
<dbReference type="PROSITE" id="PS00518">
    <property type="entry name" value="ZF_RING_1"/>
    <property type="match status" value="1"/>
</dbReference>
<gene>
    <name evidence="20" type="ORF">HUG17_1844</name>
</gene>
<protein>
    <recommendedName>
        <fullName evidence="5">RING-type E3 ubiquitin transferase</fullName>
        <ecNumber evidence="5">2.3.2.27</ecNumber>
    </recommendedName>
</protein>
<dbReference type="Gene3D" id="3.30.40.10">
    <property type="entry name" value="Zinc/RING finger domain, C3HC4 (zinc finger)"/>
    <property type="match status" value="1"/>
</dbReference>
<dbReference type="InterPro" id="IPR017907">
    <property type="entry name" value="Znf_RING_CS"/>
</dbReference>
<evidence type="ECO:0000256" key="9">
    <source>
        <dbReference type="ARBA" id="ARBA00022692"/>
    </source>
</evidence>
<evidence type="ECO:0000256" key="7">
    <source>
        <dbReference type="ARBA" id="ARBA00022593"/>
    </source>
</evidence>
<dbReference type="EC" id="2.3.2.27" evidence="5"/>
<keyword evidence="9" id="KW-0812">Transmembrane</keyword>
<dbReference type="InterPro" id="IPR027370">
    <property type="entry name" value="Znf-RING_euk"/>
</dbReference>
<evidence type="ECO:0000256" key="5">
    <source>
        <dbReference type="ARBA" id="ARBA00012483"/>
    </source>
</evidence>
<dbReference type="SMART" id="SM00184">
    <property type="entry name" value="RING"/>
    <property type="match status" value="1"/>
</dbReference>
<sequence length="312" mass="36703">MTENQSSNINNYKNKLEKFQPTISQIICNEQKDDVFIKSLQDESNAIFKQFFRARLWIQWQPIIDEINKSIYYLLTTVSGHQTLGEEYCQIICIDYNQYLIPSLWRRLTLAAIYSFRTRFVNFFKNLATNNDHNHDGMVAENLQFLIDSIKKINVAIFFLQGQYPDLIKRFLSIRYLSTSVKSSSTDYNQTSFKILSFLTIIQVILSFYAKYMIITKKSKTKHINISIDNTKESIHSHNNDGKRCPLCFSSYQNPTLLFCGHIFCWDCLSDWMLTTSTSARQQQGHFERKDECPICKMKINDTKQFVLLHNF</sequence>
<dbReference type="InterPro" id="IPR006845">
    <property type="entry name" value="Pex_N"/>
</dbReference>
<reference evidence="20" key="1">
    <citation type="submission" date="2020-06" db="EMBL/GenBank/DDBJ databases">
        <authorList>
            <person name="Ji K."/>
            <person name="Li J."/>
        </authorList>
    </citation>
    <scope>NUCLEOTIDE SEQUENCE</scope>
    <source>
        <strain evidence="20">JKM2019</strain>
        <tissue evidence="20">Whole body</tissue>
    </source>
</reference>
<dbReference type="PROSITE" id="PS50089">
    <property type="entry name" value="ZF_RING_2"/>
    <property type="match status" value="1"/>
</dbReference>
<comment type="similarity">
    <text evidence="4">Belongs to the pex2/pex10/pex12 family.</text>
</comment>
<evidence type="ECO:0000256" key="1">
    <source>
        <dbReference type="ARBA" id="ARBA00000900"/>
    </source>
</evidence>
<evidence type="ECO:0000256" key="14">
    <source>
        <dbReference type="ARBA" id="ARBA00022927"/>
    </source>
</evidence>
<keyword evidence="8" id="KW-0808">Transferase</keyword>
<proteinExistence type="inferred from homology"/>
<evidence type="ECO:0000256" key="8">
    <source>
        <dbReference type="ARBA" id="ARBA00022679"/>
    </source>
</evidence>
<keyword evidence="6" id="KW-0813">Transport</keyword>
<evidence type="ECO:0000256" key="6">
    <source>
        <dbReference type="ARBA" id="ARBA00022448"/>
    </source>
</evidence>
<evidence type="ECO:0000256" key="13">
    <source>
        <dbReference type="ARBA" id="ARBA00022833"/>
    </source>
</evidence>
<comment type="subcellular location">
    <subcellularLocation>
        <location evidence="2">Peroxisome membrane</location>
        <topology evidence="2">Multi-pass membrane protein</topology>
    </subcellularLocation>
</comment>
<keyword evidence="10" id="KW-0479">Metal-binding</keyword>
<keyword evidence="15" id="KW-1133">Transmembrane helix</keyword>
<keyword evidence="17" id="KW-0576">Peroxisome</keyword>
<name>A0A9D4P9D6_DERFA</name>
<keyword evidence="12" id="KW-0833">Ubl conjugation pathway</keyword>
<evidence type="ECO:0000256" key="3">
    <source>
        <dbReference type="ARBA" id="ARBA00004906"/>
    </source>
</evidence>
<evidence type="ECO:0000313" key="20">
    <source>
        <dbReference type="EMBL" id="KAH7646306.1"/>
    </source>
</evidence>
<keyword evidence="13" id="KW-0862">Zinc</keyword>
<evidence type="ECO:0000259" key="19">
    <source>
        <dbReference type="PROSITE" id="PS50089"/>
    </source>
</evidence>
<comment type="caution">
    <text evidence="20">The sequence shown here is derived from an EMBL/GenBank/DDBJ whole genome shotgun (WGS) entry which is preliminary data.</text>
</comment>
<evidence type="ECO:0000256" key="17">
    <source>
        <dbReference type="ARBA" id="ARBA00023140"/>
    </source>
</evidence>
<evidence type="ECO:0000256" key="4">
    <source>
        <dbReference type="ARBA" id="ARBA00008704"/>
    </source>
</evidence>
<evidence type="ECO:0000256" key="18">
    <source>
        <dbReference type="PROSITE-ProRule" id="PRU00175"/>
    </source>
</evidence>
<reference evidence="20" key="2">
    <citation type="journal article" date="2021" name="World Allergy Organ. J.">
        <title>Chromosome-level assembly of Dermatophagoides farinae genome and transcriptome reveals two novel allergens Der f 37 and Der f 39.</title>
        <authorList>
            <person name="Chen J."/>
            <person name="Cai Z."/>
            <person name="Fan D."/>
            <person name="Hu J."/>
            <person name="Hou Y."/>
            <person name="He Y."/>
            <person name="Zhang Z."/>
            <person name="Zhao Z."/>
            <person name="Gao P."/>
            <person name="Hu W."/>
            <person name="Sun J."/>
            <person name="Li J."/>
            <person name="Ji K."/>
        </authorList>
    </citation>
    <scope>NUCLEOTIDE SEQUENCE</scope>
    <source>
        <strain evidence="20">JKM2019</strain>
    </source>
</reference>
<dbReference type="InterPro" id="IPR013083">
    <property type="entry name" value="Znf_RING/FYVE/PHD"/>
</dbReference>
<keyword evidence="16" id="KW-0472">Membrane</keyword>